<dbReference type="RefSeq" id="WP_190267294.1">
    <property type="nucleotide sequence ID" value="NZ_BAABAD010000004.1"/>
</dbReference>
<name>A0ABR7WD21_9ACTN</name>
<gene>
    <name evidence="3" type="ORF">IDF66_13985</name>
</gene>
<feature type="compositionally biased region" description="Pro residues" evidence="1">
    <location>
        <begin position="249"/>
        <end position="268"/>
    </location>
</feature>
<feature type="chain" id="PRO_5046579698" evidence="2">
    <location>
        <begin position="32"/>
        <end position="391"/>
    </location>
</feature>
<comment type="caution">
    <text evidence="3">The sequence shown here is derived from an EMBL/GenBank/DDBJ whole genome shotgun (WGS) entry which is preliminary data.</text>
</comment>
<feature type="compositionally biased region" description="Basic and acidic residues" evidence="1">
    <location>
        <begin position="176"/>
        <end position="202"/>
    </location>
</feature>
<keyword evidence="2" id="KW-0732">Signal</keyword>
<evidence type="ECO:0000313" key="4">
    <source>
        <dbReference type="Proteomes" id="UP000602395"/>
    </source>
</evidence>
<feature type="compositionally biased region" description="Low complexity" evidence="1">
    <location>
        <begin position="75"/>
        <end position="102"/>
    </location>
</feature>
<dbReference type="EMBL" id="JACWMS010000002">
    <property type="protein sequence ID" value="MBD1320692.1"/>
    <property type="molecule type" value="Genomic_DNA"/>
</dbReference>
<organism evidence="3 4">
    <name type="scientific">Gordonia hankookensis</name>
    <dbReference type="NCBI Taxonomy" id="589403"/>
    <lineage>
        <taxon>Bacteria</taxon>
        <taxon>Bacillati</taxon>
        <taxon>Actinomycetota</taxon>
        <taxon>Actinomycetes</taxon>
        <taxon>Mycobacteriales</taxon>
        <taxon>Gordoniaceae</taxon>
        <taxon>Gordonia</taxon>
    </lineage>
</organism>
<accession>A0ABR7WD21</accession>
<feature type="compositionally biased region" description="Low complexity" evidence="1">
    <location>
        <begin position="269"/>
        <end position="295"/>
    </location>
</feature>
<feature type="signal peptide" evidence="2">
    <location>
        <begin position="1"/>
        <end position="31"/>
    </location>
</feature>
<keyword evidence="4" id="KW-1185">Reference proteome</keyword>
<feature type="compositionally biased region" description="Polar residues" evidence="1">
    <location>
        <begin position="129"/>
        <end position="139"/>
    </location>
</feature>
<evidence type="ECO:0000313" key="3">
    <source>
        <dbReference type="EMBL" id="MBD1320692.1"/>
    </source>
</evidence>
<feature type="region of interest" description="Disordered" evidence="1">
    <location>
        <begin position="33"/>
        <end position="391"/>
    </location>
</feature>
<sequence length="391" mass="40515">MRSSRAITTLIGACVTAVAAVLIAVLPLAHAGAASTKGMGGGASSSQSGNSKSGHDKAPSPGNRGGEAHQLKPRPGTSSPNSNSPSPSSPGSPGAQPSKPAAPKNPSTPQRSPAKPDRDPHKYSPKTKAPNNKAPNTSDHAGRSGNKRKGSDRPSGPSENRGPNKTAPKTFARPDTSPDRSSHGRPGESGRTGERTPDRDDPPATPLDSPGMDGVDNDHDGIVDNENPFVELPPVEIPMPRGGGFPLPGMKPPAPKAPAEPAPAPAPKAPESAPARPTQPPAAQKPAPAPAKLRPWQQGAPRPPQVPEGYVAGPARNGKGVVWRPPGSQGDENSIRIMEPTPQHPNGYVRYYNKYGQPVDQQLKPTGPDMTHHDFGPDGQFPSVPSGWPQK</sequence>
<protein>
    <submittedName>
        <fullName evidence="3">Uncharacterized protein</fullName>
    </submittedName>
</protein>
<proteinExistence type="predicted"/>
<dbReference type="PRINTS" id="PR01217">
    <property type="entry name" value="PRICHEXTENSN"/>
</dbReference>
<evidence type="ECO:0000256" key="2">
    <source>
        <dbReference type="SAM" id="SignalP"/>
    </source>
</evidence>
<evidence type="ECO:0000256" key="1">
    <source>
        <dbReference type="SAM" id="MobiDB-lite"/>
    </source>
</evidence>
<dbReference type="Proteomes" id="UP000602395">
    <property type="component" value="Unassembled WGS sequence"/>
</dbReference>
<reference evidence="3 4" key="1">
    <citation type="submission" date="2020-09" db="EMBL/GenBank/DDBJ databases">
        <title>Novel species in genus Gordonia.</title>
        <authorList>
            <person name="Zhang G."/>
        </authorList>
    </citation>
    <scope>NUCLEOTIDE SEQUENCE [LARGE SCALE GENOMIC DNA]</scope>
    <source>
        <strain evidence="3 4">ON-33</strain>
    </source>
</reference>